<keyword evidence="2" id="KW-1185">Reference proteome</keyword>
<dbReference type="EMBL" id="BNJF01000004">
    <property type="protein sequence ID" value="GHO49211.1"/>
    <property type="molecule type" value="Genomic_DNA"/>
</dbReference>
<proteinExistence type="predicted"/>
<organism evidence="1 2">
    <name type="scientific">Ktedonospora formicarum</name>
    <dbReference type="NCBI Taxonomy" id="2778364"/>
    <lineage>
        <taxon>Bacteria</taxon>
        <taxon>Bacillati</taxon>
        <taxon>Chloroflexota</taxon>
        <taxon>Ktedonobacteria</taxon>
        <taxon>Ktedonobacterales</taxon>
        <taxon>Ktedonobacteraceae</taxon>
        <taxon>Ktedonospora</taxon>
    </lineage>
</organism>
<dbReference type="AlphaFoldDB" id="A0A8J3MWP5"/>
<evidence type="ECO:0000313" key="2">
    <source>
        <dbReference type="Proteomes" id="UP000612362"/>
    </source>
</evidence>
<evidence type="ECO:0000313" key="1">
    <source>
        <dbReference type="EMBL" id="GHO49211.1"/>
    </source>
</evidence>
<reference evidence="1" key="1">
    <citation type="submission" date="2020-10" db="EMBL/GenBank/DDBJ databases">
        <title>Taxonomic study of unclassified bacteria belonging to the class Ktedonobacteria.</title>
        <authorList>
            <person name="Yabe S."/>
            <person name="Wang C.M."/>
            <person name="Zheng Y."/>
            <person name="Sakai Y."/>
            <person name="Cavaletti L."/>
            <person name="Monciardini P."/>
            <person name="Donadio S."/>
        </authorList>
    </citation>
    <scope>NUCLEOTIDE SEQUENCE</scope>
    <source>
        <strain evidence="1">SOSP1-1</strain>
    </source>
</reference>
<protein>
    <submittedName>
        <fullName evidence="1">Uncharacterized protein</fullName>
    </submittedName>
</protein>
<sequence>MSYHQTGLYNRTLPPELMEFAHALRNPSQFALREKDTIGIANGLSGIALLPLTLANICPSHDWFAVALSYVQEIAHKSHTQPLASLDSITVRVASSLSSHFWQNRINGIMFSAKKFWLNSSNR</sequence>
<name>A0A8J3MWP5_9CHLR</name>
<gene>
    <name evidence="1" type="ORF">KSX_73740</name>
</gene>
<comment type="caution">
    <text evidence="1">The sequence shown here is derived from an EMBL/GenBank/DDBJ whole genome shotgun (WGS) entry which is preliminary data.</text>
</comment>
<dbReference type="Proteomes" id="UP000612362">
    <property type="component" value="Unassembled WGS sequence"/>
</dbReference>
<accession>A0A8J3MWP5</accession>